<dbReference type="FunFam" id="3.40.640.10:FF:000035">
    <property type="entry name" value="O-succinylhomoserine sulfhydrylase"/>
    <property type="match status" value="1"/>
</dbReference>
<sequence length="426" mass="45926">MTDLNRIDIESLCVQGGYQPKSGALRTLPIAQGTTYKYDDADEVAELFDLKREGHLYTRISNPTTAAFEEKIAQLEGGIGAVATASGQAANLMAVLTITKAGENVVAMNNIYGGTYTLLGSTLEKFGIECRFVALNDFEALDAAIDENTKLVFGETVGNPGVAVLDIEGAAEIAHAHDIPLVVDNTFATPYLCRPFRFGADIVTHSASKYIDGHSFCMGGVVIDGGRFDWTGGKFPCLTEADPNYHGLSYTETFGDAAYITKARAVFLRDLGASLSPLHAASFHKSLETLALRMERHSANALEIAKYLANHSKVEWVHYPHLPDSESYALAQKYLPDGGSGVISFGVKGGLEETKAWINGLEMVSLVVHVADTRSHALHPASMTHRQLSDEALKAAGISPNMVRLSVGIEKVDDIIRDLDASFSKL</sequence>
<dbReference type="CDD" id="cd00614">
    <property type="entry name" value="CGS_like"/>
    <property type="match status" value="1"/>
</dbReference>
<evidence type="ECO:0000256" key="2">
    <source>
        <dbReference type="ARBA" id="ARBA00009077"/>
    </source>
</evidence>
<gene>
    <name evidence="7" type="primary">mdeA</name>
    <name evidence="7" type="ORF">NCTC13079_00264</name>
</gene>
<dbReference type="SUPFAM" id="SSF53383">
    <property type="entry name" value="PLP-dependent transferases"/>
    <property type="match status" value="1"/>
</dbReference>
<dbReference type="EMBL" id="LR134523">
    <property type="protein sequence ID" value="VEJ34670.1"/>
    <property type="molecule type" value="Genomic_DNA"/>
</dbReference>
<keyword evidence="4 5" id="KW-0663">Pyridoxal phosphate</keyword>
<keyword evidence="3" id="KW-0808">Transferase</keyword>
<dbReference type="Gene3D" id="3.40.640.10">
    <property type="entry name" value="Type I PLP-dependent aspartate aminotransferase-like (Major domain)"/>
    <property type="match status" value="1"/>
</dbReference>
<dbReference type="InterPro" id="IPR015422">
    <property type="entry name" value="PyrdxlP-dep_Trfase_small"/>
</dbReference>
<dbReference type="PANTHER" id="PTHR43797:SF3">
    <property type="entry name" value="O-ACETYLHOMOSERINE SULFHYDRYLASE"/>
    <property type="match status" value="1"/>
</dbReference>
<dbReference type="GO" id="GO:0019346">
    <property type="term" value="P:transsulfuration"/>
    <property type="evidence" value="ECO:0007669"/>
    <property type="project" value="InterPro"/>
</dbReference>
<dbReference type="GO" id="GO:0003961">
    <property type="term" value="F:O-acetylhomoserine aminocarboxypropyltransferase activity"/>
    <property type="evidence" value="ECO:0007669"/>
    <property type="project" value="TreeGrafter"/>
</dbReference>
<accession>A0A3S4Y6D7</accession>
<evidence type="ECO:0000313" key="8">
    <source>
        <dbReference type="Proteomes" id="UP000269544"/>
    </source>
</evidence>
<dbReference type="OrthoDB" id="9780685at2"/>
<dbReference type="KEGG" id="piv:NCTC13079_00264"/>
<keyword evidence="8" id="KW-1185">Reference proteome</keyword>
<proteinExistence type="inferred from homology"/>
<dbReference type="InterPro" id="IPR015424">
    <property type="entry name" value="PyrdxlP-dep_Trfase"/>
</dbReference>
<evidence type="ECO:0000256" key="3">
    <source>
        <dbReference type="ARBA" id="ARBA00022679"/>
    </source>
</evidence>
<dbReference type="Proteomes" id="UP000269544">
    <property type="component" value="Chromosome"/>
</dbReference>
<dbReference type="Gene3D" id="3.90.1150.10">
    <property type="entry name" value="Aspartate Aminotransferase, domain 1"/>
    <property type="match status" value="1"/>
</dbReference>
<comment type="similarity">
    <text evidence="2 6">Belongs to the trans-sulfuration enzymes family.</text>
</comment>
<dbReference type="NCBIfam" id="TIGR01326">
    <property type="entry name" value="OAH_OAS_sulfhy"/>
    <property type="match status" value="1"/>
</dbReference>
<dbReference type="GO" id="GO:0005737">
    <property type="term" value="C:cytoplasm"/>
    <property type="evidence" value="ECO:0007669"/>
    <property type="project" value="TreeGrafter"/>
</dbReference>
<dbReference type="AlphaFoldDB" id="A0A3S4Y6D7"/>
<dbReference type="PANTHER" id="PTHR43797">
    <property type="entry name" value="HOMOCYSTEINE/CYSTEINE SYNTHASE"/>
    <property type="match status" value="1"/>
</dbReference>
<dbReference type="InterPro" id="IPR006235">
    <property type="entry name" value="OAc-hSer/O-AcSer_sulfhydrylase"/>
</dbReference>
<protein>
    <submittedName>
        <fullName evidence="7">Methionine gamma-lyase</fullName>
        <ecNumber evidence="7">4.4.1.11</ecNumber>
    </submittedName>
</protein>
<reference evidence="7 8" key="1">
    <citation type="submission" date="2018-12" db="EMBL/GenBank/DDBJ databases">
        <authorList>
            <consortium name="Pathogen Informatics"/>
        </authorList>
    </citation>
    <scope>NUCLEOTIDE SEQUENCE [LARGE SCALE GENOMIC DNA]</scope>
    <source>
        <strain evidence="7 8">NCTC13079</strain>
    </source>
</reference>
<evidence type="ECO:0000256" key="1">
    <source>
        <dbReference type="ARBA" id="ARBA00001933"/>
    </source>
</evidence>
<dbReference type="RefSeq" id="WP_126464732.1">
    <property type="nucleotide sequence ID" value="NZ_LR134523.1"/>
</dbReference>
<evidence type="ECO:0000313" key="7">
    <source>
        <dbReference type="EMBL" id="VEJ34670.1"/>
    </source>
</evidence>
<dbReference type="GO" id="GO:0030170">
    <property type="term" value="F:pyridoxal phosphate binding"/>
    <property type="evidence" value="ECO:0007669"/>
    <property type="project" value="InterPro"/>
</dbReference>
<dbReference type="Pfam" id="PF01053">
    <property type="entry name" value="Cys_Met_Meta_PP"/>
    <property type="match status" value="1"/>
</dbReference>
<comment type="cofactor">
    <cofactor evidence="1 6">
        <name>pyridoxal 5'-phosphate</name>
        <dbReference type="ChEBI" id="CHEBI:597326"/>
    </cofactor>
</comment>
<dbReference type="GO" id="GO:0004124">
    <property type="term" value="F:cysteine synthase activity"/>
    <property type="evidence" value="ECO:0007669"/>
    <property type="project" value="TreeGrafter"/>
</dbReference>
<dbReference type="InterPro" id="IPR000277">
    <property type="entry name" value="Cys/Met-Metab_PyrdxlP-dep_enz"/>
</dbReference>
<dbReference type="EC" id="4.4.1.11" evidence="7"/>
<evidence type="ECO:0000256" key="5">
    <source>
        <dbReference type="PIRSR" id="PIRSR001434-2"/>
    </source>
</evidence>
<organism evidence="7 8">
    <name type="scientific">Aedoeadaptatus ivorii</name>
    <dbReference type="NCBI Taxonomy" id="54006"/>
    <lineage>
        <taxon>Bacteria</taxon>
        <taxon>Bacillati</taxon>
        <taxon>Bacillota</taxon>
        <taxon>Tissierellia</taxon>
        <taxon>Tissierellales</taxon>
        <taxon>Peptoniphilaceae</taxon>
        <taxon>Aedoeadaptatus</taxon>
    </lineage>
</organism>
<dbReference type="InterPro" id="IPR015421">
    <property type="entry name" value="PyrdxlP-dep_Trfase_major"/>
</dbReference>
<evidence type="ECO:0000256" key="4">
    <source>
        <dbReference type="ARBA" id="ARBA00022898"/>
    </source>
</evidence>
<dbReference type="GO" id="GO:0006535">
    <property type="term" value="P:cysteine biosynthetic process from serine"/>
    <property type="evidence" value="ECO:0007669"/>
    <property type="project" value="TreeGrafter"/>
</dbReference>
<dbReference type="PIRSF" id="PIRSF001434">
    <property type="entry name" value="CGS"/>
    <property type="match status" value="1"/>
</dbReference>
<dbReference type="GO" id="GO:0018826">
    <property type="term" value="F:methionine gamma-lyase activity"/>
    <property type="evidence" value="ECO:0007669"/>
    <property type="project" value="UniProtKB-EC"/>
</dbReference>
<name>A0A3S4Y6D7_9FIRM</name>
<feature type="modified residue" description="N6-(pyridoxal phosphate)lysine" evidence="5">
    <location>
        <position position="209"/>
    </location>
</feature>
<evidence type="ECO:0000256" key="6">
    <source>
        <dbReference type="RuleBase" id="RU362118"/>
    </source>
</evidence>
<keyword evidence="7" id="KW-0456">Lyase</keyword>
<dbReference type="GO" id="GO:0071269">
    <property type="term" value="P:L-homocysteine biosynthetic process"/>
    <property type="evidence" value="ECO:0007669"/>
    <property type="project" value="TreeGrafter"/>
</dbReference>